<organism evidence="3 4">
    <name type="scientific">Blepharisma stoltei</name>
    <dbReference type="NCBI Taxonomy" id="1481888"/>
    <lineage>
        <taxon>Eukaryota</taxon>
        <taxon>Sar</taxon>
        <taxon>Alveolata</taxon>
        <taxon>Ciliophora</taxon>
        <taxon>Postciliodesmatophora</taxon>
        <taxon>Heterotrichea</taxon>
        <taxon>Heterotrichida</taxon>
        <taxon>Blepharismidae</taxon>
        <taxon>Blepharisma</taxon>
    </lineage>
</organism>
<dbReference type="Proteomes" id="UP001162131">
    <property type="component" value="Unassembled WGS sequence"/>
</dbReference>
<comment type="caution">
    <text evidence="3">The sequence shown here is derived from an EMBL/GenBank/DDBJ whole genome shotgun (WGS) entry which is preliminary data.</text>
</comment>
<proteinExistence type="predicted"/>
<protein>
    <submittedName>
        <fullName evidence="3">Uncharacterized protein</fullName>
    </submittedName>
</protein>
<evidence type="ECO:0000256" key="2">
    <source>
        <dbReference type="SAM" id="SignalP"/>
    </source>
</evidence>
<gene>
    <name evidence="3" type="ORF">BSTOLATCC_MIC24314</name>
</gene>
<keyword evidence="2" id="KW-0732">Signal</keyword>
<evidence type="ECO:0000313" key="3">
    <source>
        <dbReference type="EMBL" id="CAG9319766.1"/>
    </source>
</evidence>
<feature type="transmembrane region" description="Helical" evidence="1">
    <location>
        <begin position="198"/>
        <end position="221"/>
    </location>
</feature>
<evidence type="ECO:0000313" key="4">
    <source>
        <dbReference type="Proteomes" id="UP001162131"/>
    </source>
</evidence>
<sequence>MALIMIWSILYLAYASAIKCEDAALVSCLTISPTSDCFKQHCTLEPSQTEFFSETLNSKSINLIQAPKQAKSCDLKCVNSCSANGKMMKECSELCNCFANNNAGFVKPEDVLSKMSFEIPKEVFEVSNKKIEIEEILPQPEEVTVTWNKFEDLQEVVNRLKVTNNSCQERCILNCGSKSGNCVNDCISDVCEVAEKPYGWMFLAEVLVVGAILIFVARRFLTKRRKPRISLVEESEAYYTRLG</sequence>
<accession>A0AAU9J386</accession>
<dbReference type="EMBL" id="CAJZBQ010000023">
    <property type="protein sequence ID" value="CAG9319766.1"/>
    <property type="molecule type" value="Genomic_DNA"/>
</dbReference>
<keyword evidence="1" id="KW-0812">Transmembrane</keyword>
<evidence type="ECO:0000256" key="1">
    <source>
        <dbReference type="SAM" id="Phobius"/>
    </source>
</evidence>
<reference evidence="3" key="1">
    <citation type="submission" date="2021-09" db="EMBL/GenBank/DDBJ databases">
        <authorList>
            <consortium name="AG Swart"/>
            <person name="Singh M."/>
            <person name="Singh A."/>
            <person name="Seah K."/>
            <person name="Emmerich C."/>
        </authorList>
    </citation>
    <scope>NUCLEOTIDE SEQUENCE</scope>
    <source>
        <strain evidence="3">ATCC30299</strain>
    </source>
</reference>
<keyword evidence="1" id="KW-1133">Transmembrane helix</keyword>
<keyword evidence="1" id="KW-0472">Membrane</keyword>
<keyword evidence="4" id="KW-1185">Reference proteome</keyword>
<feature type="chain" id="PRO_5043347573" evidence="2">
    <location>
        <begin position="18"/>
        <end position="243"/>
    </location>
</feature>
<name>A0AAU9J386_9CILI</name>
<feature type="signal peptide" evidence="2">
    <location>
        <begin position="1"/>
        <end position="17"/>
    </location>
</feature>
<dbReference type="AlphaFoldDB" id="A0AAU9J386"/>